<evidence type="ECO:0000313" key="8">
    <source>
        <dbReference type="EnsemblMetazoa" id="XP_014239392.1"/>
    </source>
</evidence>
<reference evidence="8" key="1">
    <citation type="submission" date="2022-01" db="UniProtKB">
        <authorList>
            <consortium name="EnsemblMetazoa"/>
        </authorList>
    </citation>
    <scope>IDENTIFICATION</scope>
</reference>
<evidence type="ECO:0000256" key="4">
    <source>
        <dbReference type="ARBA" id="ARBA00022833"/>
    </source>
</evidence>
<dbReference type="Proteomes" id="UP000494040">
    <property type="component" value="Unassembled WGS sequence"/>
</dbReference>
<dbReference type="KEGG" id="clec:106660881"/>
<dbReference type="PANTHER" id="PTHR24403">
    <property type="entry name" value="ZINC FINGER PROTEIN"/>
    <property type="match status" value="1"/>
</dbReference>
<organism evidence="8 9">
    <name type="scientific">Cimex lectularius</name>
    <name type="common">Bed bug</name>
    <name type="synonym">Acanthia lectularia</name>
    <dbReference type="NCBI Taxonomy" id="79782"/>
    <lineage>
        <taxon>Eukaryota</taxon>
        <taxon>Metazoa</taxon>
        <taxon>Ecdysozoa</taxon>
        <taxon>Arthropoda</taxon>
        <taxon>Hexapoda</taxon>
        <taxon>Insecta</taxon>
        <taxon>Pterygota</taxon>
        <taxon>Neoptera</taxon>
        <taxon>Paraneoptera</taxon>
        <taxon>Hemiptera</taxon>
        <taxon>Heteroptera</taxon>
        <taxon>Panheteroptera</taxon>
        <taxon>Cimicomorpha</taxon>
        <taxon>Cimicidae</taxon>
        <taxon>Cimex</taxon>
    </lineage>
</organism>
<name>A0A8I6R8T1_CIMLE</name>
<dbReference type="GeneID" id="106660881"/>
<dbReference type="PROSITE" id="PS50157">
    <property type="entry name" value="ZINC_FINGER_C2H2_2"/>
    <property type="match status" value="2"/>
</dbReference>
<dbReference type="PROSITE" id="PS00028">
    <property type="entry name" value="ZINC_FINGER_C2H2_1"/>
    <property type="match status" value="1"/>
</dbReference>
<dbReference type="GO" id="GO:0005634">
    <property type="term" value="C:nucleus"/>
    <property type="evidence" value="ECO:0007669"/>
    <property type="project" value="TreeGrafter"/>
</dbReference>
<dbReference type="EnsemblMetazoa" id="XM_014383906.2">
    <property type="protein sequence ID" value="XP_014239392.1"/>
    <property type="gene ID" value="LOC106660881"/>
</dbReference>
<keyword evidence="2" id="KW-0677">Repeat</keyword>
<dbReference type="SMART" id="SM00355">
    <property type="entry name" value="ZnF_C2H2"/>
    <property type="match status" value="4"/>
</dbReference>
<dbReference type="InterPro" id="IPR050688">
    <property type="entry name" value="Zinc_finger/UBP_domain"/>
</dbReference>
<dbReference type="Gene3D" id="3.30.160.60">
    <property type="entry name" value="Classic Zinc Finger"/>
    <property type="match status" value="3"/>
</dbReference>
<dbReference type="GO" id="GO:0010468">
    <property type="term" value="P:regulation of gene expression"/>
    <property type="evidence" value="ECO:0007669"/>
    <property type="project" value="TreeGrafter"/>
</dbReference>
<feature type="region of interest" description="Disordered" evidence="6">
    <location>
        <begin position="138"/>
        <end position="169"/>
    </location>
</feature>
<evidence type="ECO:0000256" key="2">
    <source>
        <dbReference type="ARBA" id="ARBA00022737"/>
    </source>
</evidence>
<keyword evidence="1" id="KW-0479">Metal-binding</keyword>
<evidence type="ECO:0000259" key="7">
    <source>
        <dbReference type="PROSITE" id="PS50157"/>
    </source>
</evidence>
<keyword evidence="3 5" id="KW-0863">Zinc-finger</keyword>
<evidence type="ECO:0000313" key="9">
    <source>
        <dbReference type="Proteomes" id="UP000494040"/>
    </source>
</evidence>
<proteinExistence type="predicted"/>
<dbReference type="SUPFAM" id="SSF57667">
    <property type="entry name" value="beta-beta-alpha zinc fingers"/>
    <property type="match status" value="2"/>
</dbReference>
<sequence>MATNIFEDVSEDFTWTNVKDEPILDIDFNVMNIIVADVEEWLTKLEPDDEQAISNLFSGDIFQIDDDQENELELDLSTSSELLSDVTSNQALFEPLNFGNPMSSQEMKMEIPEEIGLDTRDQKWTVKAEPTLLAVNDEQIKPKPTTSKRRRQTKTTKNPVETSVKGKGVRKHRIRYNKEQYNCDICSYSCTVQASIFHHVKQHWNQGDNVPKFSCEICGKDEYIKEHLLVHKSDHIDGNQYCCDLCDFRTVQLKKLIQHRRKHTGERPHRCPFCSYKSSRRDNLHSHTRRVHNIPKISIDTFTPPHIIYPTPSQV</sequence>
<evidence type="ECO:0000256" key="1">
    <source>
        <dbReference type="ARBA" id="ARBA00022723"/>
    </source>
</evidence>
<dbReference type="OrthoDB" id="6616785at2759"/>
<keyword evidence="4" id="KW-0862">Zinc</keyword>
<accession>A0A8I6R8T1</accession>
<feature type="domain" description="C2H2-type" evidence="7">
    <location>
        <begin position="241"/>
        <end position="268"/>
    </location>
</feature>
<dbReference type="InterPro" id="IPR036236">
    <property type="entry name" value="Znf_C2H2_sf"/>
</dbReference>
<dbReference type="InterPro" id="IPR013087">
    <property type="entry name" value="Znf_C2H2_type"/>
</dbReference>
<dbReference type="PANTHER" id="PTHR24403:SF67">
    <property type="entry name" value="FI01116P-RELATED"/>
    <property type="match status" value="1"/>
</dbReference>
<dbReference type="GO" id="GO:0008270">
    <property type="term" value="F:zinc ion binding"/>
    <property type="evidence" value="ECO:0007669"/>
    <property type="project" value="UniProtKB-KW"/>
</dbReference>
<feature type="domain" description="C2H2-type" evidence="7">
    <location>
        <begin position="269"/>
        <end position="297"/>
    </location>
</feature>
<evidence type="ECO:0000256" key="3">
    <source>
        <dbReference type="ARBA" id="ARBA00022771"/>
    </source>
</evidence>
<evidence type="ECO:0000256" key="5">
    <source>
        <dbReference type="PROSITE-ProRule" id="PRU00042"/>
    </source>
</evidence>
<dbReference type="FunFam" id="3.30.160.60:FF:000446">
    <property type="entry name" value="Zinc finger protein"/>
    <property type="match status" value="1"/>
</dbReference>
<dbReference type="AlphaFoldDB" id="A0A8I6R8T1"/>
<dbReference type="RefSeq" id="XP_014239392.1">
    <property type="nucleotide sequence ID" value="XM_014383906.2"/>
</dbReference>
<protein>
    <recommendedName>
        <fullName evidence="7">C2H2-type domain-containing protein</fullName>
    </recommendedName>
</protein>
<evidence type="ECO:0000256" key="6">
    <source>
        <dbReference type="SAM" id="MobiDB-lite"/>
    </source>
</evidence>
<keyword evidence="9" id="KW-1185">Reference proteome</keyword>